<sequence>MCNFVMLRKPRLSKKEFQGMSLGKLHLDHPEPPIEIILSIIYYLEEFKISNSADKDDDEDLSGFKLLYVVKLIDPSQGDLESEDDRICGRSTYDSQSTTTAMPAMAVRTGQNSERVNSVGNKSRIVGNNPAEPHTYPWMVALLYDNKVYCGGSIIDANHIVTAAKCVVYSDSVTLLIGGHNINASNEDEPGRIILNVTRQYIFAHPKWGVVPVSHDIAIIRLPAKLTFSNNIRPICLQQWTRLAETFENQVMVDLYFRFVQAVGNKFYLKSHTVRLCDGMGPLHNPDKWVFTGNNMCAKPAPKQSPCRCDVGGPLMIREGVDPHYTLVGIVSSSVNPFCEDGNPVVFTRITAVLDFIYEITGRNV</sequence>
<dbReference type="PROSITE" id="PS50240">
    <property type="entry name" value="TRYPSIN_DOM"/>
    <property type="match status" value="1"/>
</dbReference>
<dbReference type="FunFam" id="2.40.10.10:FF:000068">
    <property type="entry name" value="transmembrane protease serine 2"/>
    <property type="match status" value="1"/>
</dbReference>
<dbReference type="SMART" id="SM00020">
    <property type="entry name" value="Tryp_SPc"/>
    <property type="match status" value="1"/>
</dbReference>
<dbReference type="InterPro" id="IPR001254">
    <property type="entry name" value="Trypsin_dom"/>
</dbReference>
<organism evidence="4 5">
    <name type="scientific">Folsomia candida</name>
    <name type="common">Springtail</name>
    <dbReference type="NCBI Taxonomy" id="158441"/>
    <lineage>
        <taxon>Eukaryota</taxon>
        <taxon>Metazoa</taxon>
        <taxon>Ecdysozoa</taxon>
        <taxon>Arthropoda</taxon>
        <taxon>Hexapoda</taxon>
        <taxon>Collembola</taxon>
        <taxon>Entomobryomorpha</taxon>
        <taxon>Isotomoidea</taxon>
        <taxon>Isotomidae</taxon>
        <taxon>Proisotominae</taxon>
        <taxon>Folsomia</taxon>
    </lineage>
</organism>
<proteinExistence type="inferred from homology"/>
<dbReference type="PANTHER" id="PTHR24256">
    <property type="entry name" value="TRYPTASE-RELATED"/>
    <property type="match status" value="1"/>
</dbReference>
<dbReference type="GO" id="GO:0006508">
    <property type="term" value="P:proteolysis"/>
    <property type="evidence" value="ECO:0007669"/>
    <property type="project" value="InterPro"/>
</dbReference>
<keyword evidence="1" id="KW-1015">Disulfide bond</keyword>
<dbReference type="STRING" id="158441.A0A226EJ44"/>
<feature type="domain" description="Peptidase S1" evidence="3">
    <location>
        <begin position="125"/>
        <end position="362"/>
    </location>
</feature>
<dbReference type="PRINTS" id="PR00722">
    <property type="entry name" value="CHYMOTRYPSIN"/>
</dbReference>
<dbReference type="Proteomes" id="UP000198287">
    <property type="component" value="Unassembled WGS sequence"/>
</dbReference>
<dbReference type="InterPro" id="IPR009003">
    <property type="entry name" value="Peptidase_S1_PA"/>
</dbReference>
<keyword evidence="5" id="KW-1185">Reference proteome</keyword>
<name>A0A226EJ44_FOLCA</name>
<dbReference type="OrthoDB" id="5565075at2759"/>
<gene>
    <name evidence="4" type="ORF">Fcan01_08856</name>
</gene>
<evidence type="ECO:0000313" key="5">
    <source>
        <dbReference type="Proteomes" id="UP000198287"/>
    </source>
</evidence>
<evidence type="ECO:0000256" key="2">
    <source>
        <dbReference type="ARBA" id="ARBA00024195"/>
    </source>
</evidence>
<evidence type="ECO:0000259" key="3">
    <source>
        <dbReference type="PROSITE" id="PS50240"/>
    </source>
</evidence>
<dbReference type="GO" id="GO:0004252">
    <property type="term" value="F:serine-type endopeptidase activity"/>
    <property type="evidence" value="ECO:0007669"/>
    <property type="project" value="InterPro"/>
</dbReference>
<dbReference type="Pfam" id="PF00089">
    <property type="entry name" value="Trypsin"/>
    <property type="match status" value="1"/>
</dbReference>
<dbReference type="InterPro" id="IPR043504">
    <property type="entry name" value="Peptidase_S1_PA_chymotrypsin"/>
</dbReference>
<comment type="caution">
    <text evidence="4">The sequence shown here is derived from an EMBL/GenBank/DDBJ whole genome shotgun (WGS) entry which is preliminary data.</text>
</comment>
<accession>A0A226EJ44</accession>
<dbReference type="SUPFAM" id="SSF50494">
    <property type="entry name" value="Trypsin-like serine proteases"/>
    <property type="match status" value="1"/>
</dbReference>
<reference evidence="4 5" key="1">
    <citation type="submission" date="2015-12" db="EMBL/GenBank/DDBJ databases">
        <title>The genome of Folsomia candida.</title>
        <authorList>
            <person name="Faddeeva A."/>
            <person name="Derks M.F."/>
            <person name="Anvar Y."/>
            <person name="Smit S."/>
            <person name="Van Straalen N."/>
            <person name="Roelofs D."/>
        </authorList>
    </citation>
    <scope>NUCLEOTIDE SEQUENCE [LARGE SCALE GENOMIC DNA]</scope>
    <source>
        <strain evidence="4 5">VU population</strain>
        <tissue evidence="4">Whole body</tissue>
    </source>
</reference>
<dbReference type="AlphaFoldDB" id="A0A226EJ44"/>
<dbReference type="CDD" id="cd00190">
    <property type="entry name" value="Tryp_SPc"/>
    <property type="match status" value="1"/>
</dbReference>
<comment type="similarity">
    <text evidence="2">Belongs to the peptidase S1 family. CLIP subfamily.</text>
</comment>
<dbReference type="Gene3D" id="2.40.10.10">
    <property type="entry name" value="Trypsin-like serine proteases"/>
    <property type="match status" value="2"/>
</dbReference>
<evidence type="ECO:0000313" key="4">
    <source>
        <dbReference type="EMBL" id="OXA56566.1"/>
    </source>
</evidence>
<protein>
    <submittedName>
        <fullName evidence="4">Chymotrypsin-C</fullName>
    </submittedName>
</protein>
<evidence type="ECO:0000256" key="1">
    <source>
        <dbReference type="ARBA" id="ARBA00023157"/>
    </source>
</evidence>
<dbReference type="InterPro" id="IPR001314">
    <property type="entry name" value="Peptidase_S1A"/>
</dbReference>
<dbReference type="EMBL" id="LNIX01000004">
    <property type="protein sequence ID" value="OXA56566.1"/>
    <property type="molecule type" value="Genomic_DNA"/>
</dbReference>
<dbReference type="InterPro" id="IPR051487">
    <property type="entry name" value="Ser/Thr_Proteases_Immune/Dev"/>
</dbReference>